<dbReference type="SUPFAM" id="SSF54637">
    <property type="entry name" value="Thioesterase/thiol ester dehydrase-isomerase"/>
    <property type="match status" value="1"/>
</dbReference>
<dbReference type="CDD" id="cd03443">
    <property type="entry name" value="PaaI_thioesterase"/>
    <property type="match status" value="1"/>
</dbReference>
<dbReference type="InterPro" id="IPR052723">
    <property type="entry name" value="Acyl-CoA_thioesterase_PaaI"/>
</dbReference>
<name>A0ABU1IZG9_9BACL</name>
<keyword evidence="4" id="KW-1185">Reference proteome</keyword>
<dbReference type="PANTHER" id="PTHR42856">
    <property type="entry name" value="ACYL-COENZYME A THIOESTERASE PAAI"/>
    <property type="match status" value="1"/>
</dbReference>
<keyword evidence="1" id="KW-0378">Hydrolase</keyword>
<feature type="domain" description="Thioesterase" evidence="2">
    <location>
        <begin position="46"/>
        <end position="120"/>
    </location>
</feature>
<proteinExistence type="predicted"/>
<dbReference type="Gene3D" id="3.10.129.10">
    <property type="entry name" value="Hotdog Thioesterase"/>
    <property type="match status" value="1"/>
</dbReference>
<comment type="caution">
    <text evidence="3">The sequence shown here is derived from an EMBL/GenBank/DDBJ whole genome shotgun (WGS) entry which is preliminary data.</text>
</comment>
<accession>A0ABU1IZG9</accession>
<dbReference type="NCBIfam" id="TIGR00369">
    <property type="entry name" value="unchar_dom_1"/>
    <property type="match status" value="1"/>
</dbReference>
<evidence type="ECO:0000313" key="3">
    <source>
        <dbReference type="EMBL" id="MDR6244635.1"/>
    </source>
</evidence>
<evidence type="ECO:0000259" key="2">
    <source>
        <dbReference type="Pfam" id="PF03061"/>
    </source>
</evidence>
<dbReference type="EMBL" id="JAVDQH010000009">
    <property type="protein sequence ID" value="MDR6244635.1"/>
    <property type="molecule type" value="Genomic_DNA"/>
</dbReference>
<dbReference type="InterPro" id="IPR006683">
    <property type="entry name" value="Thioestr_dom"/>
</dbReference>
<dbReference type="InterPro" id="IPR003736">
    <property type="entry name" value="PAAI_dom"/>
</dbReference>
<dbReference type="PANTHER" id="PTHR42856:SF1">
    <property type="entry name" value="ACYL-COENZYME A THIOESTERASE PAAI"/>
    <property type="match status" value="1"/>
</dbReference>
<reference evidence="3 4" key="1">
    <citation type="submission" date="2023-07" db="EMBL/GenBank/DDBJ databases">
        <title>Genomic Encyclopedia of Type Strains, Phase IV (KMG-IV): sequencing the most valuable type-strain genomes for metagenomic binning, comparative biology and taxonomic classification.</title>
        <authorList>
            <person name="Goeker M."/>
        </authorList>
    </citation>
    <scope>NUCLEOTIDE SEQUENCE [LARGE SCALE GENOMIC DNA]</scope>
    <source>
        <strain evidence="3 4">DSM 22170</strain>
    </source>
</reference>
<protein>
    <submittedName>
        <fullName evidence="3">Uncharacterized protein (TIGR00369 family)</fullName>
    </submittedName>
</protein>
<dbReference type="Pfam" id="PF03061">
    <property type="entry name" value="4HBT"/>
    <property type="match status" value="1"/>
</dbReference>
<organism evidence="3 4">
    <name type="scientific">Paenibacillus hunanensis</name>
    <dbReference type="NCBI Taxonomy" id="539262"/>
    <lineage>
        <taxon>Bacteria</taxon>
        <taxon>Bacillati</taxon>
        <taxon>Bacillota</taxon>
        <taxon>Bacilli</taxon>
        <taxon>Bacillales</taxon>
        <taxon>Paenibacillaceae</taxon>
        <taxon>Paenibacillus</taxon>
    </lineage>
</organism>
<evidence type="ECO:0000313" key="4">
    <source>
        <dbReference type="Proteomes" id="UP001185028"/>
    </source>
</evidence>
<sequence length="133" mass="14755">MTEWQEILEASERMYWGLLGCRLVESHHEYIKIALTATERHLNHMHIVHGGVMMSMMDQAMGMISMAVQGGQPCVTTNMNTHFVQSMGEGELYAIARVIHQSGRTMTLQAEITNEAGETGAIATATFIATRSK</sequence>
<dbReference type="InterPro" id="IPR029069">
    <property type="entry name" value="HotDog_dom_sf"/>
</dbReference>
<gene>
    <name evidence="3" type="ORF">JOC58_002532</name>
</gene>
<dbReference type="Proteomes" id="UP001185028">
    <property type="component" value="Unassembled WGS sequence"/>
</dbReference>
<evidence type="ECO:0000256" key="1">
    <source>
        <dbReference type="ARBA" id="ARBA00022801"/>
    </source>
</evidence>
<dbReference type="RefSeq" id="WP_188776724.1">
    <property type="nucleotide sequence ID" value="NZ_BMMB01000007.1"/>
</dbReference>